<evidence type="ECO:0000313" key="8">
    <source>
        <dbReference type="Proteomes" id="UP000301737"/>
    </source>
</evidence>
<feature type="domain" description="AN1-type" evidence="6">
    <location>
        <begin position="52"/>
        <end position="101"/>
    </location>
</feature>
<evidence type="ECO:0000256" key="2">
    <source>
        <dbReference type="ARBA" id="ARBA00022771"/>
    </source>
</evidence>
<evidence type="ECO:0000256" key="4">
    <source>
        <dbReference type="PROSITE-ProRule" id="PRU00449"/>
    </source>
</evidence>
<dbReference type="SUPFAM" id="SSF118310">
    <property type="entry name" value="AN1-like Zinc finger"/>
    <property type="match status" value="1"/>
</dbReference>
<dbReference type="SMART" id="SM00154">
    <property type="entry name" value="ZnF_AN1"/>
    <property type="match status" value="1"/>
</dbReference>
<dbReference type="InterPro" id="IPR035896">
    <property type="entry name" value="AN1-like_Znf"/>
</dbReference>
<accession>A0A4C2EGD9</accession>
<evidence type="ECO:0000256" key="1">
    <source>
        <dbReference type="ARBA" id="ARBA00022723"/>
    </source>
</evidence>
<gene>
    <name evidence="7" type="ORF">ZYGM_000598</name>
</gene>
<evidence type="ECO:0000313" key="7">
    <source>
        <dbReference type="EMBL" id="GCF01293.1"/>
    </source>
</evidence>
<dbReference type="Gene3D" id="4.10.1110.10">
    <property type="entry name" value="AN1-like Zinc finger"/>
    <property type="match status" value="1"/>
</dbReference>
<keyword evidence="8" id="KW-1185">Reference proteome</keyword>
<evidence type="ECO:0000256" key="5">
    <source>
        <dbReference type="SAM" id="MobiDB-lite"/>
    </source>
</evidence>
<dbReference type="Proteomes" id="UP000301737">
    <property type="component" value="Unassembled WGS sequence"/>
</dbReference>
<dbReference type="Pfam" id="PF01428">
    <property type="entry name" value="zf-AN1"/>
    <property type="match status" value="1"/>
</dbReference>
<dbReference type="OrthoDB" id="428577at2759"/>
<keyword evidence="1" id="KW-0479">Metal-binding</keyword>
<dbReference type="EMBL" id="BIMX01000030">
    <property type="protein sequence ID" value="GCF01293.1"/>
    <property type="molecule type" value="Genomic_DNA"/>
</dbReference>
<feature type="compositionally biased region" description="Basic and acidic residues" evidence="5">
    <location>
        <begin position="8"/>
        <end position="27"/>
    </location>
</feature>
<protein>
    <recommendedName>
        <fullName evidence="6">AN1-type domain-containing protein</fullName>
    </recommendedName>
</protein>
<dbReference type="PROSITE" id="PS51039">
    <property type="entry name" value="ZF_AN1"/>
    <property type="match status" value="1"/>
</dbReference>
<keyword evidence="2 4" id="KW-0863">Zinc-finger</keyword>
<sequence>MNSNTTLEEQKLQQQKEHRSQQTEEVKVMVGASGVNGKEPHSGSRVSKKSSKKKKNQCYFDKCTSPASKFIGDCNFCKGHFCSKHRLMENHACEGLTSCKETMHKRNADKLVSEQTKAPKIQI</sequence>
<organism evidence="7 8">
    <name type="scientific">Zygosaccharomyces mellis</name>
    <dbReference type="NCBI Taxonomy" id="42258"/>
    <lineage>
        <taxon>Eukaryota</taxon>
        <taxon>Fungi</taxon>
        <taxon>Dikarya</taxon>
        <taxon>Ascomycota</taxon>
        <taxon>Saccharomycotina</taxon>
        <taxon>Saccharomycetes</taxon>
        <taxon>Saccharomycetales</taxon>
        <taxon>Saccharomycetaceae</taxon>
        <taxon>Zygosaccharomyces</taxon>
    </lineage>
</organism>
<evidence type="ECO:0000259" key="6">
    <source>
        <dbReference type="PROSITE" id="PS51039"/>
    </source>
</evidence>
<keyword evidence="3" id="KW-0862">Zinc</keyword>
<dbReference type="InterPro" id="IPR000058">
    <property type="entry name" value="Znf_AN1"/>
</dbReference>
<evidence type="ECO:0000256" key="3">
    <source>
        <dbReference type="ARBA" id="ARBA00022833"/>
    </source>
</evidence>
<comment type="caution">
    <text evidence="7">The sequence shown here is derived from an EMBL/GenBank/DDBJ whole genome shotgun (WGS) entry which is preliminary data.</text>
</comment>
<reference evidence="7 8" key="1">
    <citation type="submission" date="2019-01" db="EMBL/GenBank/DDBJ databases">
        <title>Draft Genome Sequencing of Zygosaccharomyces mellis Ca-7.</title>
        <authorList>
            <person name="Shiwa Y."/>
            <person name="Kanesaki Y."/>
            <person name="Ishige T."/>
            <person name="Mura K."/>
            <person name="Hori T."/>
            <person name="Tamura T."/>
        </authorList>
    </citation>
    <scope>NUCLEOTIDE SEQUENCE [LARGE SCALE GENOMIC DNA]</scope>
    <source>
        <strain evidence="7 8">Ca-7</strain>
    </source>
</reference>
<dbReference type="GO" id="GO:0008270">
    <property type="term" value="F:zinc ion binding"/>
    <property type="evidence" value="ECO:0007669"/>
    <property type="project" value="UniProtKB-KW"/>
</dbReference>
<dbReference type="FunFam" id="4.10.1110.10:FF:000008">
    <property type="entry name" value="YOR052C-like protein"/>
    <property type="match status" value="1"/>
</dbReference>
<feature type="compositionally biased region" description="Basic residues" evidence="5">
    <location>
        <begin position="46"/>
        <end position="55"/>
    </location>
</feature>
<feature type="region of interest" description="Disordered" evidence="5">
    <location>
        <begin position="1"/>
        <end position="55"/>
    </location>
</feature>
<name>A0A4C2EGD9_9SACH</name>
<proteinExistence type="predicted"/>
<dbReference type="AlphaFoldDB" id="A0A4C2EGD9"/>